<proteinExistence type="inferred from homology"/>
<comment type="pathway">
    <text evidence="2">Cofactor biosynthesis; ubiquinone biosynthesis.</text>
</comment>
<dbReference type="InterPro" id="IPR018168">
    <property type="entry name" value="Ubi_Hdrlase_CS"/>
</dbReference>
<keyword evidence="7" id="KW-0503">Monooxygenase</keyword>
<organism evidence="9 10">
    <name type="scientific">Methylophaga thiooxydans DMS010</name>
    <dbReference type="NCBI Taxonomy" id="637616"/>
    <lineage>
        <taxon>Bacteria</taxon>
        <taxon>Pseudomonadati</taxon>
        <taxon>Pseudomonadota</taxon>
        <taxon>Gammaproteobacteria</taxon>
        <taxon>Thiotrichales</taxon>
        <taxon>Piscirickettsiaceae</taxon>
        <taxon>Methylophaga</taxon>
    </lineage>
</organism>
<dbReference type="GO" id="GO:0006744">
    <property type="term" value="P:ubiquinone biosynthetic process"/>
    <property type="evidence" value="ECO:0007669"/>
    <property type="project" value="UniProtKB-UniPathway"/>
</dbReference>
<dbReference type="Gene3D" id="3.50.50.60">
    <property type="entry name" value="FAD/NAD(P)-binding domain"/>
    <property type="match status" value="2"/>
</dbReference>
<dbReference type="AlphaFoldDB" id="C0N6Z8"/>
<dbReference type="OrthoDB" id="9769565at2"/>
<dbReference type="UniPathway" id="UPA00232"/>
<evidence type="ECO:0000256" key="7">
    <source>
        <dbReference type="ARBA" id="ARBA00023033"/>
    </source>
</evidence>
<dbReference type="PROSITE" id="PS01304">
    <property type="entry name" value="UBIH"/>
    <property type="match status" value="1"/>
</dbReference>
<dbReference type="Pfam" id="PF01494">
    <property type="entry name" value="FAD_binding_3"/>
    <property type="match status" value="1"/>
</dbReference>
<keyword evidence="6" id="KW-0560">Oxidoreductase</keyword>
<reference evidence="9 10" key="1">
    <citation type="journal article" date="2011" name="J. Bacteriol.">
        <title>Draft genome sequence of the chemolithoheterotrophic, halophilic methylotroph Methylophaga thiooxydans DMS010.</title>
        <authorList>
            <person name="Boden R."/>
            <person name="Ferriera S."/>
            <person name="Johnson J."/>
            <person name="Kelly D.P."/>
            <person name="Murrell J.C."/>
            <person name="Schafer H."/>
        </authorList>
    </citation>
    <scope>NUCLEOTIDE SEQUENCE [LARGE SCALE GENOMIC DNA]</scope>
    <source>
        <strain evidence="9 10">DMS010</strain>
    </source>
</reference>
<evidence type="ECO:0000256" key="1">
    <source>
        <dbReference type="ARBA" id="ARBA00001974"/>
    </source>
</evidence>
<gene>
    <name evidence="9" type="primary">ubiH</name>
    <name evidence="9" type="ORF">MDMS009_1930</name>
</gene>
<dbReference type="RefSeq" id="WP_008291429.1">
    <property type="nucleotide sequence ID" value="NZ_GG657899.1"/>
</dbReference>
<dbReference type="PANTHER" id="PTHR43876">
    <property type="entry name" value="UBIQUINONE BIOSYNTHESIS MONOOXYGENASE COQ6, MITOCHONDRIAL"/>
    <property type="match status" value="1"/>
</dbReference>
<evidence type="ECO:0000256" key="3">
    <source>
        <dbReference type="ARBA" id="ARBA00005349"/>
    </source>
</evidence>
<evidence type="ECO:0000256" key="6">
    <source>
        <dbReference type="ARBA" id="ARBA00023002"/>
    </source>
</evidence>
<dbReference type="InterPro" id="IPR011295">
    <property type="entry name" value="UbiH"/>
</dbReference>
<evidence type="ECO:0000256" key="5">
    <source>
        <dbReference type="ARBA" id="ARBA00022827"/>
    </source>
</evidence>
<accession>C0N6Z8</accession>
<dbReference type="GO" id="GO:0071949">
    <property type="term" value="F:FAD binding"/>
    <property type="evidence" value="ECO:0007669"/>
    <property type="project" value="InterPro"/>
</dbReference>
<dbReference type="HOGENOM" id="CLU_009665_8_1_6"/>
<feature type="domain" description="FAD-binding" evidence="8">
    <location>
        <begin position="6"/>
        <end position="344"/>
    </location>
</feature>
<keyword evidence="5" id="KW-0274">FAD</keyword>
<dbReference type="Proteomes" id="UP000004679">
    <property type="component" value="Unassembled WGS sequence"/>
</dbReference>
<dbReference type="PANTHER" id="PTHR43876:SF8">
    <property type="entry name" value="2-OCTAPRENYL-6-METHOXYPHENOL HYDROXYLASE"/>
    <property type="match status" value="1"/>
</dbReference>
<evidence type="ECO:0000256" key="4">
    <source>
        <dbReference type="ARBA" id="ARBA00022630"/>
    </source>
</evidence>
<dbReference type="InterPro" id="IPR051205">
    <property type="entry name" value="UbiH/COQ6_monooxygenase"/>
</dbReference>
<dbReference type="SUPFAM" id="SSF51905">
    <property type="entry name" value="FAD/NAD(P)-binding domain"/>
    <property type="match status" value="1"/>
</dbReference>
<protein>
    <submittedName>
        <fullName evidence="9">2-polyprenyl-6-methoxyphenol 4-hydroxylase</fullName>
    </submittedName>
</protein>
<dbReference type="NCBIfam" id="TIGR01984">
    <property type="entry name" value="UbiH"/>
    <property type="match status" value="1"/>
</dbReference>
<keyword evidence="10" id="KW-1185">Reference proteome</keyword>
<sequence>MKQTEFDLLIVGGGMVGASLAIALENSELTIGLIETHPLKSNSQPSYDDRGIALSYGSQRIFDSMGLWSDIAAYATPIKQIHISDRGRFGVTRLSADAEHVPALGQVLLARELGFQLNQRLQQQANLTLLCPAQVEKLNQHTDAVELTLNTGQHYSAKLVVAADGKNSTIRQLLGIGSWQQQYQQTALTANISTDKKHQGWAYERFTDTGPLALLPMSENRSSLVWTVKTGEEKALLALSDADFLQRLQQRFGYRAGRFVRVGQRHSHPLTLMQADMPIQHRIVFIGNAAHSLHPIAGQGFNLGLRDVAVLAELLHNEHDDCGNMQILHCYQQWREQDQDHVVKATDNLVKLFSNDIKMLGHLRGAGLAIMDNLPFAKHWLAQKSMGLGQKQPRLGRGMQL</sequence>
<keyword evidence="4" id="KW-0285">Flavoprotein</keyword>
<dbReference type="GO" id="GO:0008681">
    <property type="term" value="F:2-octaprenyl-6-methoxyphenol hydroxylase activity"/>
    <property type="evidence" value="ECO:0007669"/>
    <property type="project" value="InterPro"/>
</dbReference>
<dbReference type="PRINTS" id="PR00420">
    <property type="entry name" value="RNGMNOXGNASE"/>
</dbReference>
<dbReference type="InterPro" id="IPR002938">
    <property type="entry name" value="FAD-bd"/>
</dbReference>
<comment type="cofactor">
    <cofactor evidence="1">
        <name>FAD</name>
        <dbReference type="ChEBI" id="CHEBI:57692"/>
    </cofactor>
</comment>
<dbReference type="NCBIfam" id="TIGR01988">
    <property type="entry name" value="Ubi-OHases"/>
    <property type="match status" value="1"/>
</dbReference>
<evidence type="ECO:0000313" key="10">
    <source>
        <dbReference type="Proteomes" id="UP000004679"/>
    </source>
</evidence>
<dbReference type="NCBIfam" id="NF004356">
    <property type="entry name" value="PRK05732.1"/>
    <property type="match status" value="1"/>
</dbReference>
<dbReference type="InterPro" id="IPR036188">
    <property type="entry name" value="FAD/NAD-bd_sf"/>
</dbReference>
<dbReference type="InterPro" id="IPR010971">
    <property type="entry name" value="UbiH/COQ6"/>
</dbReference>
<evidence type="ECO:0000313" key="9">
    <source>
        <dbReference type="EMBL" id="EEF79343.1"/>
    </source>
</evidence>
<evidence type="ECO:0000256" key="2">
    <source>
        <dbReference type="ARBA" id="ARBA00004749"/>
    </source>
</evidence>
<dbReference type="EMBL" id="GG657899">
    <property type="protein sequence ID" value="EEF79343.1"/>
    <property type="molecule type" value="Genomic_DNA"/>
</dbReference>
<evidence type="ECO:0000259" key="8">
    <source>
        <dbReference type="Pfam" id="PF01494"/>
    </source>
</evidence>
<comment type="similarity">
    <text evidence="3">Belongs to the UbiH/COQ6 family.</text>
</comment>
<name>C0N6Z8_9GAMM</name>